<keyword evidence="5 7" id="KW-0408">Iron</keyword>
<keyword evidence="3 7" id="KW-0479">Metal-binding</keyword>
<protein>
    <submittedName>
        <fullName evidence="9">Cytochrome P450</fullName>
    </submittedName>
</protein>
<dbReference type="RefSeq" id="WP_152171825.1">
    <property type="nucleotide sequence ID" value="NZ_CP045096.1"/>
</dbReference>
<dbReference type="SUPFAM" id="SSF48264">
    <property type="entry name" value="Cytochrome P450"/>
    <property type="match status" value="1"/>
</dbReference>
<dbReference type="InterPro" id="IPR002397">
    <property type="entry name" value="Cyt_P450_B"/>
</dbReference>
<sequence length="400" mass="44491">MPDLDTLPYPGDQGEYPLDTPGRLARWQEEEPVRRIAVPGDRTAWLVTRHHDIRTALMDSRLSADRNRPGFPHLRTDEPPMPKGTFSQYDPPEHTVVRRMLTKAFMPKNIERLKPRIRHNVDGLLDAMAQKPHPVNLHEAFGLPLPTLTMCELLGVPYGDRTVFQDNTQQILDLTLPGEEVVAAFGRMLSYLGDLLDAKARAPQDDLVSDLAVNRVSTGELPKEEAVGVLALLLLAGHDTTANFISLGTITLLRNPEQLRRLLGDTDAVPAAVEELLRYLPLLHTGIRRIATADLEIGGVTVRAGEGVILAITAGNRDPRAFEKPEVLDLDRGWTVRGHLAWGHGIHQCVGQSLARAQLQIALPALFERFPGLRLAVDFNEVAFRDNTLFYGVHELPVVW</sequence>
<evidence type="ECO:0000256" key="4">
    <source>
        <dbReference type="ARBA" id="ARBA00023002"/>
    </source>
</evidence>
<proteinExistence type="inferred from homology"/>
<dbReference type="GO" id="GO:0005506">
    <property type="term" value="F:iron ion binding"/>
    <property type="evidence" value="ECO:0007669"/>
    <property type="project" value="InterPro"/>
</dbReference>
<dbReference type="PRINTS" id="PR00359">
    <property type="entry name" value="BP450"/>
</dbReference>
<keyword evidence="2 7" id="KW-0349">Heme</keyword>
<dbReference type="CDD" id="cd11030">
    <property type="entry name" value="CYP105-like"/>
    <property type="match status" value="1"/>
</dbReference>
<dbReference type="EMBL" id="CP045096">
    <property type="protein sequence ID" value="QFR00470.1"/>
    <property type="molecule type" value="Genomic_DNA"/>
</dbReference>
<evidence type="ECO:0000256" key="6">
    <source>
        <dbReference type="ARBA" id="ARBA00023033"/>
    </source>
</evidence>
<evidence type="ECO:0000256" key="3">
    <source>
        <dbReference type="ARBA" id="ARBA00022723"/>
    </source>
</evidence>
<feature type="region of interest" description="Disordered" evidence="8">
    <location>
        <begin position="64"/>
        <end position="91"/>
    </location>
</feature>
<dbReference type="PROSITE" id="PS00086">
    <property type="entry name" value="CYTOCHROME_P450"/>
    <property type="match status" value="1"/>
</dbReference>
<organism evidence="9 10">
    <name type="scientific">Streptomyces phaeolivaceus</name>
    <dbReference type="NCBI Taxonomy" id="2653200"/>
    <lineage>
        <taxon>Bacteria</taxon>
        <taxon>Bacillati</taxon>
        <taxon>Actinomycetota</taxon>
        <taxon>Actinomycetes</taxon>
        <taxon>Kitasatosporales</taxon>
        <taxon>Streptomycetaceae</taxon>
        <taxon>Streptomyces</taxon>
    </lineage>
</organism>
<evidence type="ECO:0000313" key="10">
    <source>
        <dbReference type="Proteomes" id="UP000327294"/>
    </source>
</evidence>
<keyword evidence="6 7" id="KW-0503">Monooxygenase</keyword>
<dbReference type="GO" id="GO:0020037">
    <property type="term" value="F:heme binding"/>
    <property type="evidence" value="ECO:0007669"/>
    <property type="project" value="InterPro"/>
</dbReference>
<evidence type="ECO:0000313" key="9">
    <source>
        <dbReference type="EMBL" id="QFR00470.1"/>
    </source>
</evidence>
<keyword evidence="4 7" id="KW-0560">Oxidoreductase</keyword>
<dbReference type="Proteomes" id="UP000327294">
    <property type="component" value="Chromosome"/>
</dbReference>
<evidence type="ECO:0000256" key="8">
    <source>
        <dbReference type="SAM" id="MobiDB-lite"/>
    </source>
</evidence>
<dbReference type="KEGG" id="sphv:F9278_34670"/>
<evidence type="ECO:0000256" key="1">
    <source>
        <dbReference type="ARBA" id="ARBA00010617"/>
    </source>
</evidence>
<dbReference type="PANTHER" id="PTHR46696:SF1">
    <property type="entry name" value="CYTOCHROME P450 YJIB-RELATED"/>
    <property type="match status" value="1"/>
</dbReference>
<dbReference type="GO" id="GO:0004497">
    <property type="term" value="F:monooxygenase activity"/>
    <property type="evidence" value="ECO:0007669"/>
    <property type="project" value="UniProtKB-KW"/>
</dbReference>
<evidence type="ECO:0000256" key="5">
    <source>
        <dbReference type="ARBA" id="ARBA00023004"/>
    </source>
</evidence>
<keyword evidence="10" id="KW-1185">Reference proteome</keyword>
<evidence type="ECO:0000256" key="7">
    <source>
        <dbReference type="RuleBase" id="RU000461"/>
    </source>
</evidence>
<feature type="compositionally biased region" description="Basic and acidic residues" evidence="8">
    <location>
        <begin position="64"/>
        <end position="80"/>
    </location>
</feature>
<name>A0A5P8KD57_9ACTN</name>
<dbReference type="InterPro" id="IPR036396">
    <property type="entry name" value="Cyt_P450_sf"/>
</dbReference>
<dbReference type="FunFam" id="1.10.630.10:FF:000018">
    <property type="entry name" value="Cytochrome P450 monooxygenase"/>
    <property type="match status" value="1"/>
</dbReference>
<dbReference type="Pfam" id="PF00067">
    <property type="entry name" value="p450"/>
    <property type="match status" value="1"/>
</dbReference>
<accession>A0A5P8KD57</accession>
<evidence type="ECO:0000256" key="2">
    <source>
        <dbReference type="ARBA" id="ARBA00022617"/>
    </source>
</evidence>
<dbReference type="PRINTS" id="PR00385">
    <property type="entry name" value="P450"/>
</dbReference>
<dbReference type="Gene3D" id="1.10.630.10">
    <property type="entry name" value="Cytochrome P450"/>
    <property type="match status" value="1"/>
</dbReference>
<dbReference type="InterPro" id="IPR017972">
    <property type="entry name" value="Cyt_P450_CS"/>
</dbReference>
<dbReference type="PANTHER" id="PTHR46696">
    <property type="entry name" value="P450, PUTATIVE (EUROFUNG)-RELATED"/>
    <property type="match status" value="1"/>
</dbReference>
<dbReference type="InterPro" id="IPR001128">
    <property type="entry name" value="Cyt_P450"/>
</dbReference>
<dbReference type="AlphaFoldDB" id="A0A5P8KD57"/>
<reference evidence="9 10" key="1">
    <citation type="submission" date="2019-10" db="EMBL/GenBank/DDBJ databases">
        <title>Streptomyces sp. strain GY16 isolated from leaves of Broussonetia papyrifera.</title>
        <authorList>
            <person name="Mo P."/>
        </authorList>
    </citation>
    <scope>NUCLEOTIDE SEQUENCE [LARGE SCALE GENOMIC DNA]</scope>
    <source>
        <strain evidence="9 10">GY16</strain>
    </source>
</reference>
<comment type="similarity">
    <text evidence="1 7">Belongs to the cytochrome P450 family.</text>
</comment>
<dbReference type="GO" id="GO:0016705">
    <property type="term" value="F:oxidoreductase activity, acting on paired donors, with incorporation or reduction of molecular oxygen"/>
    <property type="evidence" value="ECO:0007669"/>
    <property type="project" value="InterPro"/>
</dbReference>
<gene>
    <name evidence="9" type="ORF">F9278_34670</name>
</gene>